<dbReference type="InParanoid" id="E9G071"/>
<evidence type="ECO:0000259" key="3">
    <source>
        <dbReference type="PROSITE" id="PS50052"/>
    </source>
</evidence>
<dbReference type="KEGG" id="dpx:DAPPUDRAFT_44014"/>
<comment type="subcellular location">
    <subcellularLocation>
        <location evidence="1">Membrane</location>
        <topology evidence="1">Peripheral membrane protein</topology>
    </subcellularLocation>
</comment>
<dbReference type="Proteomes" id="UP000000305">
    <property type="component" value="Unassembled WGS sequence"/>
</dbReference>
<keyword evidence="2" id="KW-0472">Membrane</keyword>
<dbReference type="STRING" id="6669.E9G071"/>
<dbReference type="Gene3D" id="3.30.63.10">
    <property type="entry name" value="Guanylate Kinase phosphate binding domain"/>
    <property type="match status" value="1"/>
</dbReference>
<evidence type="ECO:0000256" key="1">
    <source>
        <dbReference type="ARBA" id="ARBA00004170"/>
    </source>
</evidence>
<evidence type="ECO:0000256" key="2">
    <source>
        <dbReference type="ARBA" id="ARBA00023136"/>
    </source>
</evidence>
<feature type="domain" description="Guanylate kinase-like" evidence="3">
    <location>
        <begin position="27"/>
        <end position="112"/>
    </location>
</feature>
<name>E9G071_DAPPU</name>
<proteinExistence type="predicted"/>
<dbReference type="SUPFAM" id="SSF52540">
    <property type="entry name" value="P-loop containing nucleoside triphosphate hydrolases"/>
    <property type="match status" value="1"/>
</dbReference>
<dbReference type="Pfam" id="PF00625">
    <property type="entry name" value="Guanylate_kin"/>
    <property type="match status" value="1"/>
</dbReference>
<dbReference type="AlphaFoldDB" id="E9G071"/>
<dbReference type="PROSITE" id="PS00856">
    <property type="entry name" value="GUANYLATE_KINASE_1"/>
    <property type="match status" value="1"/>
</dbReference>
<dbReference type="InterPro" id="IPR008145">
    <property type="entry name" value="GK/Ca_channel_bsu"/>
</dbReference>
<evidence type="ECO:0000313" key="4">
    <source>
        <dbReference type="EMBL" id="EFX86849.1"/>
    </source>
</evidence>
<organism evidence="4 5">
    <name type="scientific">Daphnia pulex</name>
    <name type="common">Water flea</name>
    <dbReference type="NCBI Taxonomy" id="6669"/>
    <lineage>
        <taxon>Eukaryota</taxon>
        <taxon>Metazoa</taxon>
        <taxon>Ecdysozoa</taxon>
        <taxon>Arthropoda</taxon>
        <taxon>Crustacea</taxon>
        <taxon>Branchiopoda</taxon>
        <taxon>Diplostraca</taxon>
        <taxon>Cladocera</taxon>
        <taxon>Anomopoda</taxon>
        <taxon>Daphniidae</taxon>
        <taxon>Daphnia</taxon>
    </lineage>
</organism>
<reference evidence="4 5" key="1">
    <citation type="journal article" date="2011" name="Science">
        <title>The ecoresponsive genome of Daphnia pulex.</title>
        <authorList>
            <person name="Colbourne J.K."/>
            <person name="Pfrender M.E."/>
            <person name="Gilbert D."/>
            <person name="Thomas W.K."/>
            <person name="Tucker A."/>
            <person name="Oakley T.H."/>
            <person name="Tokishita S."/>
            <person name="Aerts A."/>
            <person name="Arnold G.J."/>
            <person name="Basu M.K."/>
            <person name="Bauer D.J."/>
            <person name="Caceres C.E."/>
            <person name="Carmel L."/>
            <person name="Casola C."/>
            <person name="Choi J.H."/>
            <person name="Detter J.C."/>
            <person name="Dong Q."/>
            <person name="Dusheyko S."/>
            <person name="Eads B.D."/>
            <person name="Frohlich T."/>
            <person name="Geiler-Samerotte K.A."/>
            <person name="Gerlach D."/>
            <person name="Hatcher P."/>
            <person name="Jogdeo S."/>
            <person name="Krijgsveld J."/>
            <person name="Kriventseva E.V."/>
            <person name="Kultz D."/>
            <person name="Laforsch C."/>
            <person name="Lindquist E."/>
            <person name="Lopez J."/>
            <person name="Manak J.R."/>
            <person name="Muller J."/>
            <person name="Pangilinan J."/>
            <person name="Patwardhan R.P."/>
            <person name="Pitluck S."/>
            <person name="Pritham E.J."/>
            <person name="Rechtsteiner A."/>
            <person name="Rho M."/>
            <person name="Rogozin I.B."/>
            <person name="Sakarya O."/>
            <person name="Salamov A."/>
            <person name="Schaack S."/>
            <person name="Shapiro H."/>
            <person name="Shiga Y."/>
            <person name="Skalitzky C."/>
            <person name="Smith Z."/>
            <person name="Souvorov A."/>
            <person name="Sung W."/>
            <person name="Tang Z."/>
            <person name="Tsuchiya D."/>
            <person name="Tu H."/>
            <person name="Vos H."/>
            <person name="Wang M."/>
            <person name="Wolf Y.I."/>
            <person name="Yamagata H."/>
            <person name="Yamada T."/>
            <person name="Ye Y."/>
            <person name="Shaw J.R."/>
            <person name="Andrews J."/>
            <person name="Crease T.J."/>
            <person name="Tang H."/>
            <person name="Lucas S.M."/>
            <person name="Robertson H.M."/>
            <person name="Bork P."/>
            <person name="Koonin E.V."/>
            <person name="Zdobnov E.M."/>
            <person name="Grigoriev I.V."/>
            <person name="Lynch M."/>
            <person name="Boore J.L."/>
        </authorList>
    </citation>
    <scope>NUCLEOTIDE SEQUENCE [LARGE SCALE GENOMIC DNA]</scope>
</reference>
<dbReference type="InterPro" id="IPR027417">
    <property type="entry name" value="P-loop_NTPase"/>
</dbReference>
<protein>
    <recommendedName>
        <fullName evidence="3">Guanylate kinase-like domain-containing protein</fullName>
    </recommendedName>
</protein>
<evidence type="ECO:0000313" key="5">
    <source>
        <dbReference type="Proteomes" id="UP000000305"/>
    </source>
</evidence>
<dbReference type="InterPro" id="IPR020590">
    <property type="entry name" value="Guanylate_kinase_CS"/>
</dbReference>
<dbReference type="HOGENOM" id="CLU_1671118_0_0_1"/>
<dbReference type="PANTHER" id="PTHR10316">
    <property type="entry name" value="MEMBRANE ASSOCIATED GUANYLATE KINASE-RELATED"/>
    <property type="match status" value="1"/>
</dbReference>
<dbReference type="EMBL" id="GL732528">
    <property type="protein sequence ID" value="EFX86849.1"/>
    <property type="molecule type" value="Genomic_DNA"/>
</dbReference>
<dbReference type="GO" id="GO:0016020">
    <property type="term" value="C:membrane"/>
    <property type="evidence" value="ECO:0007669"/>
    <property type="project" value="UniProtKB-SubCell"/>
</dbReference>
<dbReference type="InterPro" id="IPR008144">
    <property type="entry name" value="Guanylate_kin-like_dom"/>
</dbReference>
<dbReference type="PANTHER" id="PTHR10316:SF40">
    <property type="entry name" value="LD27118P"/>
    <property type="match status" value="1"/>
</dbReference>
<keyword evidence="5" id="KW-1185">Reference proteome</keyword>
<dbReference type="OrthoDB" id="66881at2759"/>
<gene>
    <name evidence="4" type="ORF">DAPPUDRAFT_44014</name>
</gene>
<accession>E9G071</accession>
<dbReference type="PROSITE" id="PS50052">
    <property type="entry name" value="GUANYLATE_KINASE_2"/>
    <property type="match status" value="1"/>
</dbReference>
<dbReference type="eggNOG" id="KOG3209">
    <property type="taxonomic scope" value="Eukaryota"/>
</dbReference>
<sequence length="158" mass="18764">MFHSFLFFGRRERKIWLFFRETNKLKIYLFILTGGLTKDLREYLTTRFAKGSVDHELQTTIRDNLYLRTVPVTTRPRRPGETDGLDYTFLSLEQFRLLEKNGSLLERGIYDGKRNSPLQLRIPQSIIFALIQARRSDGWTIVIGISGFRLLRTLYRWN</sequence>